<dbReference type="AlphaFoldDB" id="A0A1I2TJ64"/>
<reference evidence="2" key="1">
    <citation type="submission" date="2016-10" db="EMBL/GenBank/DDBJ databases">
        <authorList>
            <person name="Varghese N."/>
            <person name="Submissions S."/>
        </authorList>
    </citation>
    <scope>NUCLEOTIDE SEQUENCE [LARGE SCALE GENOMIC DNA]</scope>
    <source>
        <strain evidence="2">Gh-105</strain>
    </source>
</reference>
<dbReference type="RefSeq" id="WP_091970735.1">
    <property type="nucleotide sequence ID" value="NZ_FOPM01000007.1"/>
</dbReference>
<evidence type="ECO:0008006" key="3">
    <source>
        <dbReference type="Google" id="ProtNLM"/>
    </source>
</evidence>
<evidence type="ECO:0000313" key="1">
    <source>
        <dbReference type="EMBL" id="SFG64928.1"/>
    </source>
</evidence>
<accession>A0A1I2TJ64</accession>
<dbReference type="Proteomes" id="UP000199229">
    <property type="component" value="Unassembled WGS sequence"/>
</dbReference>
<protein>
    <recommendedName>
        <fullName evidence="3">N-acetyltransferase domain-containing protein</fullName>
    </recommendedName>
</protein>
<name>A0A1I2TJ64_9HYPH</name>
<keyword evidence="2" id="KW-1185">Reference proteome</keyword>
<dbReference type="STRING" id="582675.SAMN05192565_107147"/>
<evidence type="ECO:0000313" key="2">
    <source>
        <dbReference type="Proteomes" id="UP000199229"/>
    </source>
</evidence>
<dbReference type="OrthoDB" id="8000443at2"/>
<proteinExistence type="predicted"/>
<sequence>MHLHPVDRSDLARAWAVAEPWLARACARPGCDLSVADLHALVADEAALLVLIFGDDDAPIGAGVTQVRELAGGGRSCCVLAAGGTDVRRWREIMAQIEAGAARNGCERVEFVGRVGWAALLPDYRVDAYYVKHLGSAA</sequence>
<dbReference type="EMBL" id="FOPM01000007">
    <property type="protein sequence ID" value="SFG64928.1"/>
    <property type="molecule type" value="Genomic_DNA"/>
</dbReference>
<organism evidence="1 2">
    <name type="scientific">Methylobacterium gossipiicola</name>
    <dbReference type="NCBI Taxonomy" id="582675"/>
    <lineage>
        <taxon>Bacteria</taxon>
        <taxon>Pseudomonadati</taxon>
        <taxon>Pseudomonadota</taxon>
        <taxon>Alphaproteobacteria</taxon>
        <taxon>Hyphomicrobiales</taxon>
        <taxon>Methylobacteriaceae</taxon>
        <taxon>Methylobacterium</taxon>
    </lineage>
</organism>
<gene>
    <name evidence="1" type="ORF">SAMN05192565_107147</name>
</gene>